<evidence type="ECO:0000313" key="6">
    <source>
        <dbReference type="EMBL" id="CAD2151855.1"/>
    </source>
</evidence>
<evidence type="ECO:0000256" key="2">
    <source>
        <dbReference type="ARBA" id="ARBA00022771"/>
    </source>
</evidence>
<dbReference type="PROSITE" id="PS50089">
    <property type="entry name" value="ZF_RING_2"/>
    <property type="match status" value="1"/>
</dbReference>
<dbReference type="InterPro" id="IPR001841">
    <property type="entry name" value="Znf_RING"/>
</dbReference>
<dbReference type="InterPro" id="IPR013083">
    <property type="entry name" value="Znf_RING/FYVE/PHD"/>
</dbReference>
<reference evidence="6 7" key="1">
    <citation type="submission" date="2020-08" db="EMBL/GenBank/DDBJ databases">
        <authorList>
            <person name="Koutsovoulos G."/>
            <person name="Danchin GJ E."/>
        </authorList>
    </citation>
    <scope>NUCLEOTIDE SEQUENCE [LARGE SCALE GENOMIC DNA]</scope>
</reference>
<comment type="caution">
    <text evidence="6">The sequence shown here is derived from an EMBL/GenBank/DDBJ whole genome shotgun (WGS) entry which is preliminary data.</text>
</comment>
<keyword evidence="3" id="KW-0862">Zinc</keyword>
<evidence type="ECO:0000256" key="3">
    <source>
        <dbReference type="ARBA" id="ARBA00022833"/>
    </source>
</evidence>
<name>A0A6V7UAS2_MELEN</name>
<keyword evidence="1" id="KW-0479">Metal-binding</keyword>
<sequence>MKNLQEESKSKVSRWLADNLPYNTSSNLDVPVKSLNLDVAPTNSENKEPTKEIEEKQCSICLSKLSENPKHIIVGRKCNHIFHNDCIYGWLESDVYTLTCPTCREPFLDIKIPIQEPVFSDGTLFYEYQILLDQFPHTDYNSRNYFIQNQSSINDIDILRYIYTFRPPKHPSLSKSVELGYSRSKLATFDVEDIEENEEKKKEGIVIN</sequence>
<dbReference type="GO" id="GO:0008270">
    <property type="term" value="F:zinc ion binding"/>
    <property type="evidence" value="ECO:0007669"/>
    <property type="project" value="UniProtKB-KW"/>
</dbReference>
<feature type="domain" description="RING-type" evidence="5">
    <location>
        <begin position="58"/>
        <end position="104"/>
    </location>
</feature>
<dbReference type="AlphaFoldDB" id="A0A6V7UAS2"/>
<dbReference type="EMBL" id="CAJEWN010000049">
    <property type="protein sequence ID" value="CAD2151855.1"/>
    <property type="molecule type" value="Genomic_DNA"/>
</dbReference>
<dbReference type="GO" id="GO:0061630">
    <property type="term" value="F:ubiquitin protein ligase activity"/>
    <property type="evidence" value="ECO:0007669"/>
    <property type="project" value="TreeGrafter"/>
</dbReference>
<proteinExistence type="predicted"/>
<organism evidence="6 7">
    <name type="scientific">Meloidogyne enterolobii</name>
    <name type="common">Root-knot nematode worm</name>
    <name type="synonym">Meloidogyne mayaguensis</name>
    <dbReference type="NCBI Taxonomy" id="390850"/>
    <lineage>
        <taxon>Eukaryota</taxon>
        <taxon>Metazoa</taxon>
        <taxon>Ecdysozoa</taxon>
        <taxon>Nematoda</taxon>
        <taxon>Chromadorea</taxon>
        <taxon>Rhabditida</taxon>
        <taxon>Tylenchina</taxon>
        <taxon>Tylenchomorpha</taxon>
        <taxon>Tylenchoidea</taxon>
        <taxon>Meloidogynidae</taxon>
        <taxon>Meloidogyninae</taxon>
        <taxon>Meloidogyne</taxon>
    </lineage>
</organism>
<evidence type="ECO:0000313" key="7">
    <source>
        <dbReference type="Proteomes" id="UP000580250"/>
    </source>
</evidence>
<evidence type="ECO:0000259" key="5">
    <source>
        <dbReference type="PROSITE" id="PS50089"/>
    </source>
</evidence>
<accession>A0A6V7UAS2</accession>
<evidence type="ECO:0000256" key="1">
    <source>
        <dbReference type="ARBA" id="ARBA00022723"/>
    </source>
</evidence>
<dbReference type="GO" id="GO:0016567">
    <property type="term" value="P:protein ubiquitination"/>
    <property type="evidence" value="ECO:0007669"/>
    <property type="project" value="TreeGrafter"/>
</dbReference>
<dbReference type="CDD" id="cd16448">
    <property type="entry name" value="RING-H2"/>
    <property type="match status" value="1"/>
</dbReference>
<dbReference type="SMART" id="SM00184">
    <property type="entry name" value="RING"/>
    <property type="match status" value="1"/>
</dbReference>
<dbReference type="OrthoDB" id="9984778at2759"/>
<keyword evidence="2 4" id="KW-0863">Zinc-finger</keyword>
<dbReference type="PANTHER" id="PTHR45969">
    <property type="entry name" value="RING ZINC FINGER PROTEIN-RELATED"/>
    <property type="match status" value="1"/>
</dbReference>
<dbReference type="Pfam" id="PF13639">
    <property type="entry name" value="zf-RING_2"/>
    <property type="match status" value="1"/>
</dbReference>
<dbReference type="Proteomes" id="UP000580250">
    <property type="component" value="Unassembled WGS sequence"/>
</dbReference>
<gene>
    <name evidence="6" type="ORF">MENT_LOCUS10553</name>
</gene>
<dbReference type="Gene3D" id="3.30.40.10">
    <property type="entry name" value="Zinc/RING finger domain, C3HC4 (zinc finger)"/>
    <property type="match status" value="1"/>
</dbReference>
<dbReference type="PANTHER" id="PTHR45969:SF69">
    <property type="entry name" value="FINGER DOMAIN PROTEIN, PUTATIVE (AFU_ORTHOLOGUE AFUA_3G12190)-RELATED"/>
    <property type="match status" value="1"/>
</dbReference>
<evidence type="ECO:0000256" key="4">
    <source>
        <dbReference type="PROSITE-ProRule" id="PRU00175"/>
    </source>
</evidence>
<dbReference type="SUPFAM" id="SSF57850">
    <property type="entry name" value="RING/U-box"/>
    <property type="match status" value="1"/>
</dbReference>
<protein>
    <recommendedName>
        <fullName evidence="5">RING-type domain-containing protein</fullName>
    </recommendedName>
</protein>